<keyword evidence="3" id="KW-0378">Hydrolase</keyword>
<dbReference type="EMBL" id="FWXK01000002">
    <property type="protein sequence ID" value="SMC33790.1"/>
    <property type="molecule type" value="Genomic_DNA"/>
</dbReference>
<dbReference type="Gene3D" id="3.90.226.10">
    <property type="entry name" value="2-enoyl-CoA Hydratase, Chain A, domain 1"/>
    <property type="match status" value="2"/>
</dbReference>
<sequence length="347" mass="38158">MKKKWLVIIFAVILLILGVLGKELTQQKQQDVMVDWFANNEINSLSTKELRSGSSDSEIVVLSIKGTIQGGNNNSLSAMSEGYNHEKTLQVIEQIKEDENIKGLVLAVDSPGGTTYHSAELKNKLNDLKAARDILIYVSMGTTAASGGYMISAEADKIYANKETVTGSIGVIMQMPNYHEFLDEHGIKMTTYKSGDHKDMGSPFKDANKEEQKIFESMIDESYEDFVSVVADGRGMSKNEVKELADGRVYSGQQAKDNGLVDSIGNQDDTIDAMMGDNDLSSARVVDVTPNKEQDFFSQLFSNVQQFISLTGRTDSTANDLKAIDHMIKDAKAPQLYYLYGGGENAI</sequence>
<comment type="similarity">
    <text evidence="1">Belongs to the peptidase S49 family.</text>
</comment>
<keyword evidence="4" id="KW-0720">Serine protease</keyword>
<dbReference type="InterPro" id="IPR004635">
    <property type="entry name" value="Pept_S49_SppA"/>
</dbReference>
<evidence type="ECO:0000256" key="2">
    <source>
        <dbReference type="ARBA" id="ARBA00022670"/>
    </source>
</evidence>
<evidence type="ECO:0000256" key="3">
    <source>
        <dbReference type="ARBA" id="ARBA00022801"/>
    </source>
</evidence>
<dbReference type="RefSeq" id="WP_159444421.1">
    <property type="nucleotide sequence ID" value="NZ_FWXK01000002.1"/>
</dbReference>
<dbReference type="CDD" id="cd07023">
    <property type="entry name" value="S49_Sppa_N_C"/>
    <property type="match status" value="1"/>
</dbReference>
<evidence type="ECO:0000256" key="1">
    <source>
        <dbReference type="ARBA" id="ARBA00008683"/>
    </source>
</evidence>
<name>A0A1W1YC47_9LACT</name>
<dbReference type="SUPFAM" id="SSF52096">
    <property type="entry name" value="ClpP/crotonase"/>
    <property type="match status" value="1"/>
</dbReference>
<dbReference type="Pfam" id="PF01343">
    <property type="entry name" value="Peptidase_S49"/>
    <property type="match status" value="1"/>
</dbReference>
<dbReference type="NCBIfam" id="TIGR00706">
    <property type="entry name" value="SppA_dom"/>
    <property type="match status" value="1"/>
</dbReference>
<evidence type="ECO:0000313" key="7">
    <source>
        <dbReference type="Proteomes" id="UP000243884"/>
    </source>
</evidence>
<gene>
    <name evidence="6" type="ORF">SAMN04487984_0565</name>
</gene>
<dbReference type="InterPro" id="IPR047272">
    <property type="entry name" value="S49_SppA_C"/>
</dbReference>
<keyword evidence="7" id="KW-1185">Reference proteome</keyword>
<evidence type="ECO:0000259" key="5">
    <source>
        <dbReference type="Pfam" id="PF01343"/>
    </source>
</evidence>
<proteinExistence type="inferred from homology"/>
<dbReference type="OrthoDB" id="9764363at2"/>
<evidence type="ECO:0000256" key="4">
    <source>
        <dbReference type="ARBA" id="ARBA00022825"/>
    </source>
</evidence>
<dbReference type="PANTHER" id="PTHR42987">
    <property type="entry name" value="PEPTIDASE S49"/>
    <property type="match status" value="1"/>
</dbReference>
<dbReference type="AlphaFoldDB" id="A0A1W1YC47"/>
<dbReference type="GO" id="GO:0006508">
    <property type="term" value="P:proteolysis"/>
    <property type="evidence" value="ECO:0007669"/>
    <property type="project" value="UniProtKB-KW"/>
</dbReference>
<dbReference type="STRING" id="371602.SAMN04487984_0565"/>
<protein>
    <submittedName>
        <fullName evidence="6">Signal peptide peptidase A. Serine peptidase. MEROPS family S49</fullName>
    </submittedName>
</protein>
<feature type="domain" description="Peptidase S49" evidence="5">
    <location>
        <begin position="135"/>
        <end position="279"/>
    </location>
</feature>
<dbReference type="GO" id="GO:0008236">
    <property type="term" value="F:serine-type peptidase activity"/>
    <property type="evidence" value="ECO:0007669"/>
    <property type="project" value="UniProtKB-KW"/>
</dbReference>
<dbReference type="Proteomes" id="UP000243884">
    <property type="component" value="Unassembled WGS sequence"/>
</dbReference>
<organism evidence="6 7">
    <name type="scientific">Aerococcus suis</name>
    <dbReference type="NCBI Taxonomy" id="371602"/>
    <lineage>
        <taxon>Bacteria</taxon>
        <taxon>Bacillati</taxon>
        <taxon>Bacillota</taxon>
        <taxon>Bacilli</taxon>
        <taxon>Lactobacillales</taxon>
        <taxon>Aerococcaceae</taxon>
        <taxon>Aerococcus</taxon>
    </lineage>
</organism>
<accession>A0A1W1YC47</accession>
<dbReference type="InterPro" id="IPR029045">
    <property type="entry name" value="ClpP/crotonase-like_dom_sf"/>
</dbReference>
<dbReference type="PANTHER" id="PTHR42987:SF7">
    <property type="entry name" value="SIGNAL PEPTIDE PEPTIDASE SPPA-RELATED"/>
    <property type="match status" value="1"/>
</dbReference>
<evidence type="ECO:0000313" key="6">
    <source>
        <dbReference type="EMBL" id="SMC33790.1"/>
    </source>
</evidence>
<keyword evidence="2" id="KW-0645">Protease</keyword>
<reference evidence="7" key="1">
    <citation type="submission" date="2017-04" db="EMBL/GenBank/DDBJ databases">
        <authorList>
            <person name="Varghese N."/>
            <person name="Submissions S."/>
        </authorList>
    </citation>
    <scope>NUCLEOTIDE SEQUENCE [LARGE SCALE GENOMIC DNA]</scope>
    <source>
        <strain evidence="7">DSM 21500</strain>
    </source>
</reference>
<dbReference type="InterPro" id="IPR002142">
    <property type="entry name" value="Peptidase_S49"/>
</dbReference>